<protein>
    <submittedName>
        <fullName evidence="1">Uncharacterized protein</fullName>
    </submittedName>
</protein>
<dbReference type="Proteomes" id="UP000029120">
    <property type="component" value="Chromosome 3"/>
</dbReference>
<name>A0A087HBD0_ARAAL</name>
<proteinExistence type="predicted"/>
<dbReference type="EMBL" id="CM002871">
    <property type="protein sequence ID" value="KFK39432.1"/>
    <property type="molecule type" value="Genomic_DNA"/>
</dbReference>
<dbReference type="Gramene" id="KFK39432">
    <property type="protein sequence ID" value="KFK39432"/>
    <property type="gene ID" value="AALP_AA3G244000"/>
</dbReference>
<evidence type="ECO:0000313" key="1">
    <source>
        <dbReference type="EMBL" id="KFK39432.1"/>
    </source>
</evidence>
<dbReference type="AlphaFoldDB" id="A0A087HBD0"/>
<keyword evidence="2" id="KW-1185">Reference proteome</keyword>
<reference evidence="2" key="1">
    <citation type="journal article" date="2015" name="Nat. Plants">
        <title>Genome expansion of Arabis alpina linked with retrotransposition and reduced symmetric DNA methylation.</title>
        <authorList>
            <person name="Willing E.M."/>
            <person name="Rawat V."/>
            <person name="Mandakova T."/>
            <person name="Maumus F."/>
            <person name="James G.V."/>
            <person name="Nordstroem K.J."/>
            <person name="Becker C."/>
            <person name="Warthmann N."/>
            <person name="Chica C."/>
            <person name="Szarzynska B."/>
            <person name="Zytnicki M."/>
            <person name="Albani M.C."/>
            <person name="Kiefer C."/>
            <person name="Bergonzi S."/>
            <person name="Castaings L."/>
            <person name="Mateos J.L."/>
            <person name="Berns M.C."/>
            <person name="Bujdoso N."/>
            <person name="Piofczyk T."/>
            <person name="de Lorenzo L."/>
            <person name="Barrero-Sicilia C."/>
            <person name="Mateos I."/>
            <person name="Piednoel M."/>
            <person name="Hagmann J."/>
            <person name="Chen-Min-Tao R."/>
            <person name="Iglesias-Fernandez R."/>
            <person name="Schuster S.C."/>
            <person name="Alonso-Blanco C."/>
            <person name="Roudier F."/>
            <person name="Carbonero P."/>
            <person name="Paz-Ares J."/>
            <person name="Davis S.J."/>
            <person name="Pecinka A."/>
            <person name="Quesneville H."/>
            <person name="Colot V."/>
            <person name="Lysak M.A."/>
            <person name="Weigel D."/>
            <person name="Coupland G."/>
            <person name="Schneeberger K."/>
        </authorList>
    </citation>
    <scope>NUCLEOTIDE SEQUENCE [LARGE SCALE GENOMIC DNA]</scope>
    <source>
        <strain evidence="2">cv. Pajares</strain>
    </source>
</reference>
<evidence type="ECO:0000313" key="2">
    <source>
        <dbReference type="Proteomes" id="UP000029120"/>
    </source>
</evidence>
<organism evidence="1 2">
    <name type="scientific">Arabis alpina</name>
    <name type="common">Alpine rock-cress</name>
    <dbReference type="NCBI Taxonomy" id="50452"/>
    <lineage>
        <taxon>Eukaryota</taxon>
        <taxon>Viridiplantae</taxon>
        <taxon>Streptophyta</taxon>
        <taxon>Embryophyta</taxon>
        <taxon>Tracheophyta</taxon>
        <taxon>Spermatophyta</taxon>
        <taxon>Magnoliopsida</taxon>
        <taxon>eudicotyledons</taxon>
        <taxon>Gunneridae</taxon>
        <taxon>Pentapetalae</taxon>
        <taxon>rosids</taxon>
        <taxon>malvids</taxon>
        <taxon>Brassicales</taxon>
        <taxon>Brassicaceae</taxon>
        <taxon>Arabideae</taxon>
        <taxon>Arabis</taxon>
    </lineage>
</organism>
<accession>A0A087HBD0</accession>
<gene>
    <name evidence="1" type="ordered locus">AALP_Aa3g244000</name>
</gene>
<sequence>MCAPIDLIPDRYLLAGFRDLYCCRWFESLFCLQVPAFTCGSSLSVSPRR</sequence>